<sequence length="158" mass="17920">MKYLFVVLPLIGLNLPFCAQADINGKIVRVLDGDTVEIMADSVLTRIRLNGIDAPEKAQPFGQRSKQALSEMVAGKTVLAAGEQYDKYGRLLATLMLDGRDVNAIQVYSGMAWVYRYKGNATMPEYLRYERDARTARRGLWSEKEPVEPALWRKRHIE</sequence>
<name>A0A5B0SVN2_9ENTR</name>
<evidence type="ECO:0000313" key="7">
    <source>
        <dbReference type="Proteomes" id="UP000323297"/>
    </source>
</evidence>
<dbReference type="PANTHER" id="PTHR12302:SF3">
    <property type="entry name" value="SERINE_THREONINE-PROTEIN KINASE 31"/>
    <property type="match status" value="1"/>
</dbReference>
<dbReference type="Gene3D" id="2.40.50.90">
    <property type="match status" value="1"/>
</dbReference>
<feature type="chain" id="PRO_5023057681" evidence="4">
    <location>
        <begin position="22"/>
        <end position="158"/>
    </location>
</feature>
<dbReference type="InterPro" id="IPR002071">
    <property type="entry name" value="Thermonucl_AS"/>
</dbReference>
<evidence type="ECO:0000256" key="2">
    <source>
        <dbReference type="ARBA" id="ARBA00022759"/>
    </source>
</evidence>
<evidence type="ECO:0000259" key="5">
    <source>
        <dbReference type="PROSITE" id="PS50830"/>
    </source>
</evidence>
<dbReference type="PANTHER" id="PTHR12302">
    <property type="entry name" value="EBNA2 BINDING PROTEIN P100"/>
    <property type="match status" value="1"/>
</dbReference>
<gene>
    <name evidence="6" type="ORF">D3H66_19610</name>
</gene>
<organism evidence="6 7">
    <name type="scientific">Citrobacter portucalensis</name>
    <dbReference type="NCBI Taxonomy" id="1639133"/>
    <lineage>
        <taxon>Bacteria</taxon>
        <taxon>Pseudomonadati</taxon>
        <taxon>Pseudomonadota</taxon>
        <taxon>Gammaproteobacteria</taxon>
        <taxon>Enterobacterales</taxon>
        <taxon>Enterobacteriaceae</taxon>
        <taxon>Citrobacter</taxon>
        <taxon>Citrobacter freundii complex</taxon>
    </lineage>
</organism>
<dbReference type="RefSeq" id="WP_149608112.1">
    <property type="nucleotide sequence ID" value="NZ_VTZD01000024.1"/>
</dbReference>
<dbReference type="SMART" id="SM00318">
    <property type="entry name" value="SNc"/>
    <property type="match status" value="1"/>
</dbReference>
<dbReference type="SUPFAM" id="SSF50199">
    <property type="entry name" value="Staphylococcal nuclease"/>
    <property type="match status" value="1"/>
</dbReference>
<evidence type="ECO:0000256" key="4">
    <source>
        <dbReference type="SAM" id="SignalP"/>
    </source>
</evidence>
<feature type="domain" description="TNase-like" evidence="5">
    <location>
        <begin position="21"/>
        <end position="143"/>
    </location>
</feature>
<dbReference type="InterPro" id="IPR035437">
    <property type="entry name" value="SNase_OB-fold_sf"/>
</dbReference>
<comment type="caution">
    <text evidence="6">The sequence shown here is derived from an EMBL/GenBank/DDBJ whole genome shotgun (WGS) entry which is preliminary data.</text>
</comment>
<keyword evidence="3" id="KW-0378">Hydrolase</keyword>
<dbReference type="EMBL" id="VTZD01000024">
    <property type="protein sequence ID" value="KAA1141982.1"/>
    <property type="molecule type" value="Genomic_DNA"/>
</dbReference>
<feature type="signal peptide" evidence="4">
    <location>
        <begin position="1"/>
        <end position="21"/>
    </location>
</feature>
<protein>
    <submittedName>
        <fullName evidence="6">Thermonuclease family protein</fullName>
    </submittedName>
</protein>
<evidence type="ECO:0000313" key="6">
    <source>
        <dbReference type="EMBL" id="KAA1141982.1"/>
    </source>
</evidence>
<keyword evidence="4" id="KW-0732">Signal</keyword>
<dbReference type="Proteomes" id="UP000323297">
    <property type="component" value="Unassembled WGS sequence"/>
</dbReference>
<dbReference type="PROSITE" id="PS50830">
    <property type="entry name" value="TNASE_3"/>
    <property type="match status" value="1"/>
</dbReference>
<dbReference type="GO" id="GO:0003676">
    <property type="term" value="F:nucleic acid binding"/>
    <property type="evidence" value="ECO:0007669"/>
    <property type="project" value="InterPro"/>
</dbReference>
<dbReference type="GO" id="GO:0016787">
    <property type="term" value="F:hydrolase activity"/>
    <property type="evidence" value="ECO:0007669"/>
    <property type="project" value="UniProtKB-KW"/>
</dbReference>
<evidence type="ECO:0000256" key="3">
    <source>
        <dbReference type="ARBA" id="ARBA00022801"/>
    </source>
</evidence>
<dbReference type="InterPro" id="IPR016071">
    <property type="entry name" value="Staphylococal_nuclease_OB-fold"/>
</dbReference>
<evidence type="ECO:0000256" key="1">
    <source>
        <dbReference type="ARBA" id="ARBA00022722"/>
    </source>
</evidence>
<keyword evidence="1" id="KW-0540">Nuclease</keyword>
<proteinExistence type="predicted"/>
<accession>A0A5B0SVN2</accession>
<keyword evidence="2" id="KW-0255">Endonuclease</keyword>
<dbReference type="PROSITE" id="PS01123">
    <property type="entry name" value="TNASE_1"/>
    <property type="match status" value="1"/>
</dbReference>
<dbReference type="AlphaFoldDB" id="A0A5B0SVN2"/>
<reference evidence="6 7" key="1">
    <citation type="submission" date="2019-08" db="EMBL/GenBank/DDBJ databases">
        <title>Draft genome sequence of Citrobacter portucalensis strain isolated from green turtle.</title>
        <authorList>
            <person name="Fernandes M.R."/>
            <person name="Sellera F.P."/>
            <person name="Goldeberg D.W."/>
            <person name="Costa D.C."/>
            <person name="Lincopan N."/>
        </authorList>
    </citation>
    <scope>NUCLEOTIDE SEQUENCE [LARGE SCALE GENOMIC DNA]</scope>
    <source>
        <strain evidence="6 7">TV06</strain>
    </source>
</reference>
<dbReference type="Pfam" id="PF00565">
    <property type="entry name" value="SNase"/>
    <property type="match status" value="1"/>
</dbReference>
<dbReference type="GO" id="GO:0004519">
    <property type="term" value="F:endonuclease activity"/>
    <property type="evidence" value="ECO:0007669"/>
    <property type="project" value="UniProtKB-KW"/>
</dbReference>